<evidence type="ECO:0000313" key="3">
    <source>
        <dbReference type="Proteomes" id="UP000638188"/>
    </source>
</evidence>
<feature type="coiled-coil region" evidence="1">
    <location>
        <begin position="35"/>
        <end position="62"/>
    </location>
</feature>
<name>A0ABQ1P0Q9_9GAMM</name>
<evidence type="ECO:0000313" key="2">
    <source>
        <dbReference type="EMBL" id="GGC87142.1"/>
    </source>
</evidence>
<organism evidence="2 3">
    <name type="scientific">Halopseudomonas salina</name>
    <dbReference type="NCBI Taxonomy" id="1323744"/>
    <lineage>
        <taxon>Bacteria</taxon>
        <taxon>Pseudomonadati</taxon>
        <taxon>Pseudomonadota</taxon>
        <taxon>Gammaproteobacteria</taxon>
        <taxon>Pseudomonadales</taxon>
        <taxon>Pseudomonadaceae</taxon>
        <taxon>Halopseudomonas</taxon>
    </lineage>
</organism>
<sequence length="65" mass="7263">MSQTLLKELEQARRLHLANVSLVQNAPRKFLPEDAARAEATIAQLRKQVAEINDQIQRITGRAAA</sequence>
<comment type="caution">
    <text evidence="2">The sequence shown here is derived from an EMBL/GenBank/DDBJ whole genome shotgun (WGS) entry which is preliminary data.</text>
</comment>
<proteinExistence type="predicted"/>
<reference evidence="3" key="1">
    <citation type="journal article" date="2019" name="Int. J. Syst. Evol. Microbiol.">
        <title>The Global Catalogue of Microorganisms (GCM) 10K type strain sequencing project: providing services to taxonomists for standard genome sequencing and annotation.</title>
        <authorList>
            <consortium name="The Broad Institute Genomics Platform"/>
            <consortium name="The Broad Institute Genome Sequencing Center for Infectious Disease"/>
            <person name="Wu L."/>
            <person name="Ma J."/>
        </authorList>
    </citation>
    <scope>NUCLEOTIDE SEQUENCE [LARGE SCALE GENOMIC DNA]</scope>
    <source>
        <strain evidence="3">CGMCC 1.12482</strain>
    </source>
</reference>
<keyword evidence="1" id="KW-0175">Coiled coil</keyword>
<accession>A0ABQ1P0Q9</accession>
<protein>
    <submittedName>
        <fullName evidence="2">Uncharacterized protein</fullName>
    </submittedName>
</protein>
<keyword evidence="3" id="KW-1185">Reference proteome</keyword>
<dbReference type="RefSeq" id="WP_150277544.1">
    <property type="nucleotide sequence ID" value="NZ_BMFF01000001.1"/>
</dbReference>
<dbReference type="Proteomes" id="UP000638188">
    <property type="component" value="Unassembled WGS sequence"/>
</dbReference>
<dbReference type="EMBL" id="BMFF01000001">
    <property type="protein sequence ID" value="GGC87142.1"/>
    <property type="molecule type" value="Genomic_DNA"/>
</dbReference>
<evidence type="ECO:0000256" key="1">
    <source>
        <dbReference type="SAM" id="Coils"/>
    </source>
</evidence>
<gene>
    <name evidence="2" type="ORF">GCM10007418_03680</name>
</gene>